<evidence type="ECO:0000313" key="2">
    <source>
        <dbReference type="Proteomes" id="UP001157006"/>
    </source>
</evidence>
<gene>
    <name evidence="1" type="ORF">VFH_IV150720</name>
</gene>
<dbReference type="AlphaFoldDB" id="A0AAV1AHI3"/>
<proteinExistence type="predicted"/>
<accession>A0AAV1AHI3</accession>
<evidence type="ECO:0000313" key="1">
    <source>
        <dbReference type="EMBL" id="CAI8609796.1"/>
    </source>
</evidence>
<organism evidence="1 2">
    <name type="scientific">Vicia faba</name>
    <name type="common">Broad bean</name>
    <name type="synonym">Faba vulgaris</name>
    <dbReference type="NCBI Taxonomy" id="3906"/>
    <lineage>
        <taxon>Eukaryota</taxon>
        <taxon>Viridiplantae</taxon>
        <taxon>Streptophyta</taxon>
        <taxon>Embryophyta</taxon>
        <taxon>Tracheophyta</taxon>
        <taxon>Spermatophyta</taxon>
        <taxon>Magnoliopsida</taxon>
        <taxon>eudicotyledons</taxon>
        <taxon>Gunneridae</taxon>
        <taxon>Pentapetalae</taxon>
        <taxon>rosids</taxon>
        <taxon>fabids</taxon>
        <taxon>Fabales</taxon>
        <taxon>Fabaceae</taxon>
        <taxon>Papilionoideae</taxon>
        <taxon>50 kb inversion clade</taxon>
        <taxon>NPAAA clade</taxon>
        <taxon>Hologalegina</taxon>
        <taxon>IRL clade</taxon>
        <taxon>Fabeae</taxon>
        <taxon>Vicia</taxon>
    </lineage>
</organism>
<reference evidence="1 2" key="1">
    <citation type="submission" date="2023-01" db="EMBL/GenBank/DDBJ databases">
        <authorList>
            <person name="Kreplak J."/>
        </authorList>
    </citation>
    <scope>NUCLEOTIDE SEQUENCE [LARGE SCALE GENOMIC DNA]</scope>
</reference>
<keyword evidence="2" id="KW-1185">Reference proteome</keyword>
<dbReference type="EMBL" id="OX451739">
    <property type="protein sequence ID" value="CAI8609796.1"/>
    <property type="molecule type" value="Genomic_DNA"/>
</dbReference>
<dbReference type="Proteomes" id="UP001157006">
    <property type="component" value="Chromosome 4"/>
</dbReference>
<sequence>MTIVKVRYLIVDALSPYNIIMGRPTLNLLGRPINPEFKHKIYTTYWEGPNSPNGLEDCPRMLSEKPQNEKSEVVAFVIPQPYMQGMNVANLNPWIKHEKERITPIKDLMEVPIGPQVFQVTNLVTSLFEA</sequence>
<name>A0AAV1AHI3_VICFA</name>
<protein>
    <submittedName>
        <fullName evidence="1">Uncharacterized protein</fullName>
    </submittedName>
</protein>